<feature type="compositionally biased region" description="Low complexity" evidence="1">
    <location>
        <begin position="258"/>
        <end position="275"/>
    </location>
</feature>
<evidence type="ECO:0000313" key="3">
    <source>
        <dbReference type="EMBL" id="KAJ4466187.1"/>
    </source>
</evidence>
<evidence type="ECO:0000256" key="1">
    <source>
        <dbReference type="SAM" id="MobiDB-lite"/>
    </source>
</evidence>
<feature type="region of interest" description="Disordered" evidence="1">
    <location>
        <begin position="183"/>
        <end position="275"/>
    </location>
</feature>
<comment type="caution">
    <text evidence="3">The sequence shown here is derived from an EMBL/GenBank/DDBJ whole genome shotgun (WGS) entry which is preliminary data.</text>
</comment>
<keyword evidence="4" id="KW-1185">Reference proteome</keyword>
<gene>
    <name evidence="3" type="ORF">C8R41DRAFT_871656</name>
</gene>
<protein>
    <submittedName>
        <fullName evidence="3">Uncharacterized protein</fullName>
    </submittedName>
</protein>
<sequence length="320" mass="35539">MVVVLLLLTMMNVPVVGIRVSTTRGYDDDDDIWGAWGVGLHNVGEWISPAFSPRDQILGDRWSHMRNGITWHHGVAEETGQLLLMVMAVDADVAGPVPVDVTLKTQYPYLHTVLSVLPKDIAHDLRGVLGFLERGGEGFVCGGGWFEENKDKVRGTAEEWVLGQKMFRELVKSQLGTELGLGLKRGREEAKDEDKEDKEEKEEKERSLSLKNPKKPRLSPSKAQDLPQHILHSPLDLSNIPDAQESGYHDSQADDLDSPTQFFSLPLSPSPPLSALSTAPSHIPHTWQNPKPKKHWLVVLITSDCVARAKTRGMRLFLGG</sequence>
<dbReference type="Proteomes" id="UP001150217">
    <property type="component" value="Unassembled WGS sequence"/>
</dbReference>
<evidence type="ECO:0000313" key="4">
    <source>
        <dbReference type="Proteomes" id="UP001150217"/>
    </source>
</evidence>
<keyword evidence="2" id="KW-0732">Signal</keyword>
<name>A0ABQ8V4W6_9AGAR</name>
<feature type="signal peptide" evidence="2">
    <location>
        <begin position="1"/>
        <end position="17"/>
    </location>
</feature>
<reference evidence="3" key="1">
    <citation type="submission" date="2022-08" db="EMBL/GenBank/DDBJ databases">
        <title>A Global Phylogenomic Analysis of the Shiitake Genus Lentinula.</title>
        <authorList>
            <consortium name="DOE Joint Genome Institute"/>
            <person name="Sierra-Patev S."/>
            <person name="Min B."/>
            <person name="Naranjo-Ortiz M."/>
            <person name="Looney B."/>
            <person name="Konkel Z."/>
            <person name="Slot J.C."/>
            <person name="Sakamoto Y."/>
            <person name="Steenwyk J.L."/>
            <person name="Rokas A."/>
            <person name="Carro J."/>
            <person name="Camarero S."/>
            <person name="Ferreira P."/>
            <person name="Molpeceres G."/>
            <person name="Ruiz-Duenas F.J."/>
            <person name="Serrano A."/>
            <person name="Henrissat B."/>
            <person name="Drula E."/>
            <person name="Hughes K.W."/>
            <person name="Mata J.L."/>
            <person name="Ishikawa N.K."/>
            <person name="Vargas-Isla R."/>
            <person name="Ushijima S."/>
            <person name="Smith C.A."/>
            <person name="Ahrendt S."/>
            <person name="Andreopoulos W."/>
            <person name="He G."/>
            <person name="Labutti K."/>
            <person name="Lipzen A."/>
            <person name="Ng V."/>
            <person name="Riley R."/>
            <person name="Sandor L."/>
            <person name="Barry K."/>
            <person name="Martinez A.T."/>
            <person name="Xiao Y."/>
            <person name="Gibbons J.G."/>
            <person name="Terashima K."/>
            <person name="Grigoriev I.V."/>
            <person name="Hibbett D.S."/>
        </authorList>
    </citation>
    <scope>NUCLEOTIDE SEQUENCE</scope>
    <source>
        <strain evidence="3">RHP3577 ss4</strain>
    </source>
</reference>
<organism evidence="3 4">
    <name type="scientific">Lentinula lateritia</name>
    <dbReference type="NCBI Taxonomy" id="40482"/>
    <lineage>
        <taxon>Eukaryota</taxon>
        <taxon>Fungi</taxon>
        <taxon>Dikarya</taxon>
        <taxon>Basidiomycota</taxon>
        <taxon>Agaricomycotina</taxon>
        <taxon>Agaricomycetes</taxon>
        <taxon>Agaricomycetidae</taxon>
        <taxon>Agaricales</taxon>
        <taxon>Marasmiineae</taxon>
        <taxon>Omphalotaceae</taxon>
        <taxon>Lentinula</taxon>
    </lineage>
</organism>
<proteinExistence type="predicted"/>
<feature type="chain" id="PRO_5046341109" evidence="2">
    <location>
        <begin position="18"/>
        <end position="320"/>
    </location>
</feature>
<accession>A0ABQ8V4W6</accession>
<dbReference type="EMBL" id="JANVFT010000117">
    <property type="protein sequence ID" value="KAJ4466187.1"/>
    <property type="molecule type" value="Genomic_DNA"/>
</dbReference>
<evidence type="ECO:0000256" key="2">
    <source>
        <dbReference type="SAM" id="SignalP"/>
    </source>
</evidence>